<protein>
    <recommendedName>
        <fullName evidence="3">alpha-glucosidase</fullName>
        <ecNumber evidence="3">3.2.1.20</ecNumber>
    </recommendedName>
</protein>
<dbReference type="STRING" id="329885.A0A4U0VFD5"/>
<dbReference type="PANTHER" id="PTHR22762">
    <property type="entry name" value="ALPHA-GLUCOSIDASE"/>
    <property type="match status" value="1"/>
</dbReference>
<accession>A0A4U0VFD5</accession>
<evidence type="ECO:0000256" key="6">
    <source>
        <dbReference type="ARBA" id="ARBA00023295"/>
    </source>
</evidence>
<evidence type="ECO:0000256" key="2">
    <source>
        <dbReference type="ARBA" id="ARBA00007806"/>
    </source>
</evidence>
<evidence type="ECO:0000256" key="5">
    <source>
        <dbReference type="ARBA" id="ARBA00022801"/>
    </source>
</evidence>
<dbReference type="Gene3D" id="2.60.40.1180">
    <property type="entry name" value="Golgi alpha-mannosidase II"/>
    <property type="match status" value="2"/>
</dbReference>
<evidence type="ECO:0000259" key="8">
    <source>
        <dbReference type="Pfam" id="PF01055"/>
    </source>
</evidence>
<dbReference type="InterPro" id="IPR017853">
    <property type="entry name" value="GH"/>
</dbReference>
<dbReference type="FunFam" id="3.20.20.80:FF:000138">
    <property type="entry name" value="Putative alpha-glucosidase AgdA"/>
    <property type="match status" value="1"/>
</dbReference>
<dbReference type="EC" id="3.2.1.20" evidence="3"/>
<keyword evidence="4" id="KW-0732">Signal</keyword>
<dbReference type="InterPro" id="IPR030458">
    <property type="entry name" value="Glyco_hydro_31_AS"/>
</dbReference>
<evidence type="ECO:0000256" key="3">
    <source>
        <dbReference type="ARBA" id="ARBA00012741"/>
    </source>
</evidence>
<dbReference type="PROSITE" id="PS00707">
    <property type="entry name" value="GLYCOSYL_HYDROL_F31_2"/>
    <property type="match status" value="1"/>
</dbReference>
<dbReference type="GO" id="GO:0005975">
    <property type="term" value="P:carbohydrate metabolic process"/>
    <property type="evidence" value="ECO:0007669"/>
    <property type="project" value="InterPro"/>
</dbReference>
<evidence type="ECO:0000256" key="7">
    <source>
        <dbReference type="RuleBase" id="RU361185"/>
    </source>
</evidence>
<dbReference type="InterPro" id="IPR000322">
    <property type="entry name" value="Glyco_hydro_31_TIM"/>
</dbReference>
<dbReference type="Proteomes" id="UP000310066">
    <property type="component" value="Unassembled WGS sequence"/>
</dbReference>
<organism evidence="9 10">
    <name type="scientific">Friedmanniomyces endolithicus</name>
    <dbReference type="NCBI Taxonomy" id="329885"/>
    <lineage>
        <taxon>Eukaryota</taxon>
        <taxon>Fungi</taxon>
        <taxon>Dikarya</taxon>
        <taxon>Ascomycota</taxon>
        <taxon>Pezizomycotina</taxon>
        <taxon>Dothideomycetes</taxon>
        <taxon>Dothideomycetidae</taxon>
        <taxon>Mycosphaerellales</taxon>
        <taxon>Teratosphaeriaceae</taxon>
        <taxon>Friedmanniomyces</taxon>
    </lineage>
</organism>
<name>A0A4U0VFD5_9PEZI</name>
<keyword evidence="6 7" id="KW-0326">Glycosidase</keyword>
<dbReference type="PANTHER" id="PTHR22762:SF133">
    <property type="entry name" value="P-TYPE DOMAIN-CONTAINING PROTEIN"/>
    <property type="match status" value="1"/>
</dbReference>
<dbReference type="EMBL" id="NAJP01000005">
    <property type="protein sequence ID" value="TKA47714.1"/>
    <property type="molecule type" value="Genomic_DNA"/>
</dbReference>
<feature type="domain" description="Glycoside hydrolase family 31 TIM barrel" evidence="8">
    <location>
        <begin position="4"/>
        <end position="288"/>
    </location>
</feature>
<comment type="catalytic activity">
    <reaction evidence="1">
        <text>Hydrolysis of terminal, non-reducing (1-&gt;4)-linked alpha-D-glucose residues with release of alpha-D-glucose.</text>
        <dbReference type="EC" id="3.2.1.20"/>
    </reaction>
</comment>
<comment type="similarity">
    <text evidence="2 7">Belongs to the glycosyl hydrolase 31 family.</text>
</comment>
<proteinExistence type="inferred from homology"/>
<dbReference type="InterPro" id="IPR013780">
    <property type="entry name" value="Glyco_hydro_b"/>
</dbReference>
<dbReference type="SUPFAM" id="SSF51445">
    <property type="entry name" value="(Trans)glycosidases"/>
    <property type="match status" value="1"/>
</dbReference>
<keyword evidence="5 7" id="KW-0378">Hydrolase</keyword>
<dbReference type="PROSITE" id="PS00129">
    <property type="entry name" value="GLYCOSYL_HYDROL_F31_1"/>
    <property type="match status" value="1"/>
</dbReference>
<dbReference type="Pfam" id="PF01055">
    <property type="entry name" value="Glyco_hydro_31_2nd"/>
    <property type="match status" value="1"/>
</dbReference>
<reference evidence="9 10" key="1">
    <citation type="submission" date="2017-03" db="EMBL/GenBank/DDBJ databases">
        <title>Genomes of endolithic fungi from Antarctica.</title>
        <authorList>
            <person name="Coleine C."/>
            <person name="Masonjones S."/>
            <person name="Stajich J.E."/>
        </authorList>
    </citation>
    <scope>NUCLEOTIDE SEQUENCE [LARGE SCALE GENOMIC DNA]</scope>
    <source>
        <strain evidence="9 10">CCFEE 5311</strain>
    </source>
</reference>
<evidence type="ECO:0000313" key="10">
    <source>
        <dbReference type="Proteomes" id="UP000310066"/>
    </source>
</evidence>
<gene>
    <name evidence="9" type="ORF">B0A54_02088</name>
</gene>
<evidence type="ECO:0000256" key="4">
    <source>
        <dbReference type="ARBA" id="ARBA00022729"/>
    </source>
</evidence>
<dbReference type="OrthoDB" id="5839090at2759"/>
<dbReference type="GO" id="GO:0004558">
    <property type="term" value="F:alpha-1,4-glucosidase activity"/>
    <property type="evidence" value="ECO:0007669"/>
    <property type="project" value="UniProtKB-EC"/>
</dbReference>
<dbReference type="InterPro" id="IPR030459">
    <property type="entry name" value="Glyco_hydro_31_CS"/>
</dbReference>
<evidence type="ECO:0000256" key="1">
    <source>
        <dbReference type="ARBA" id="ARBA00001657"/>
    </source>
</evidence>
<dbReference type="Gene3D" id="3.20.20.80">
    <property type="entry name" value="Glycosidases"/>
    <property type="match status" value="1"/>
</dbReference>
<evidence type="ECO:0000313" key="9">
    <source>
        <dbReference type="EMBL" id="TKA47714.1"/>
    </source>
</evidence>
<sequence length="471" mass="50121">MQSHHNNVPWDGIWIDMSEVSSFCVGSCGTGNLSLNPVHPSFGLPGEPGSIVYGYPEGFNLTNATEAATATSLAALQASSAAAASPPSTATTPYFSSSVTPGVRNVNQPPYVINNVNGDLAVHAVSPNATHADGVEEYDVHSLFGHQILNATYQALLEIFPGKRPFIIGRSTFAGTGKWAGHWGGDNTSLFAYMYFSISQALSFSLFGKIQGSIGIPMFGVDTCGFNGNSDEELCNRWMQLSAFFPFYRNHNVLSANSQEAYVWASVAEASRTAMAIRYSLLPYMYTLFYYASTTGSTVMRALAWEFPNDPTLVSVVAQPGENVTIPAPLGHIPVYIRGGYVLPQQEPLYTTAESRNSSWSLLVALSKDGAASGQVYVDDGASLVPSATLLVDFTAGNGSLWASARGTYEDTNPLANVTIMGVAAKPSTVTLNGQTVSNGVSYNGSVLSVKGLEAATSKGAWAQDWVLSWE</sequence>
<dbReference type="AlphaFoldDB" id="A0A4U0VFD5"/>
<comment type="caution">
    <text evidence="9">The sequence shown here is derived from an EMBL/GenBank/DDBJ whole genome shotgun (WGS) entry which is preliminary data.</text>
</comment>